<feature type="region of interest" description="Disordered" evidence="2">
    <location>
        <begin position="92"/>
        <end position="152"/>
    </location>
</feature>
<name>A0ABN7RU31_OIKDI</name>
<sequence length="152" mass="17806">MSDRVNRDWDIKDSTKYQLHEIEHLRITESGKTVRDIRIENEQLRNKLLEAYEDSIKQKDETIKHVQEKSQMQAKLLQVYETQFATRYQMKDEQQKNSGMTFNCNGENGKQTVTLPQSPTKLTEDQQPSMESTRRSTEDGTFESSFSGMSFN</sequence>
<accession>A0ABN7RU31</accession>
<proteinExistence type="predicted"/>
<evidence type="ECO:0000256" key="1">
    <source>
        <dbReference type="SAM" id="Coils"/>
    </source>
</evidence>
<feature type="compositionally biased region" description="Polar residues" evidence="2">
    <location>
        <begin position="96"/>
        <end position="131"/>
    </location>
</feature>
<evidence type="ECO:0000313" key="3">
    <source>
        <dbReference type="EMBL" id="CAG5083952.1"/>
    </source>
</evidence>
<protein>
    <submittedName>
        <fullName evidence="3">Oidioi.mRNA.OKI2018_I69.PAR.g10508.t1.cds</fullName>
    </submittedName>
</protein>
<gene>
    <name evidence="3" type="ORF">OKIOD_LOCUS2066</name>
</gene>
<evidence type="ECO:0000313" key="4">
    <source>
        <dbReference type="Proteomes" id="UP001158576"/>
    </source>
</evidence>
<feature type="compositionally biased region" description="Polar residues" evidence="2">
    <location>
        <begin position="142"/>
        <end position="152"/>
    </location>
</feature>
<feature type="coiled-coil region" evidence="1">
    <location>
        <begin position="34"/>
        <end position="69"/>
    </location>
</feature>
<dbReference type="EMBL" id="OU015568">
    <property type="protein sequence ID" value="CAG5083952.1"/>
    <property type="molecule type" value="Genomic_DNA"/>
</dbReference>
<evidence type="ECO:0000256" key="2">
    <source>
        <dbReference type="SAM" id="MobiDB-lite"/>
    </source>
</evidence>
<keyword evidence="1" id="KW-0175">Coiled coil</keyword>
<dbReference type="Proteomes" id="UP001158576">
    <property type="component" value="Chromosome PAR"/>
</dbReference>
<organism evidence="3 4">
    <name type="scientific">Oikopleura dioica</name>
    <name type="common">Tunicate</name>
    <dbReference type="NCBI Taxonomy" id="34765"/>
    <lineage>
        <taxon>Eukaryota</taxon>
        <taxon>Metazoa</taxon>
        <taxon>Chordata</taxon>
        <taxon>Tunicata</taxon>
        <taxon>Appendicularia</taxon>
        <taxon>Copelata</taxon>
        <taxon>Oikopleuridae</taxon>
        <taxon>Oikopleura</taxon>
    </lineage>
</organism>
<keyword evidence="4" id="KW-1185">Reference proteome</keyword>
<reference evidence="3 4" key="1">
    <citation type="submission" date="2021-04" db="EMBL/GenBank/DDBJ databases">
        <authorList>
            <person name="Bliznina A."/>
        </authorList>
    </citation>
    <scope>NUCLEOTIDE SEQUENCE [LARGE SCALE GENOMIC DNA]</scope>
</reference>